<evidence type="ECO:0000256" key="1">
    <source>
        <dbReference type="SAM" id="Coils"/>
    </source>
</evidence>
<evidence type="ECO:0000313" key="2">
    <source>
        <dbReference type="EMBL" id="VYT72300.1"/>
    </source>
</evidence>
<dbReference type="EMBL" id="CACRUP010000003">
    <property type="protein sequence ID" value="VYT72300.1"/>
    <property type="molecule type" value="Genomic_DNA"/>
</dbReference>
<reference evidence="2" key="1">
    <citation type="submission" date="2019-11" db="EMBL/GenBank/DDBJ databases">
        <authorList>
            <person name="Feng L."/>
        </authorList>
    </citation>
    <scope>NUCLEOTIDE SEQUENCE</scope>
    <source>
        <strain evidence="2">PgorbachiiLFYP46</strain>
    </source>
</reference>
<feature type="coiled-coil region" evidence="1">
    <location>
        <begin position="66"/>
        <end position="93"/>
    </location>
</feature>
<dbReference type="RefSeq" id="WP_156700361.1">
    <property type="nucleotide sequence ID" value="NZ_CACRUP010000003.1"/>
</dbReference>
<sequence>MEKSYLKFLVSELIFVKEDTLINLIPKTYERYGEIFGELENYVDTLNLNIRKIRRNIKLLDKFSPEDAKNKAEEEFEREFKDLELENKEKYSQKTEIVISDEKRKEIEDIFREVIFYYSPSLNDFPVEEFERAEELFKNCDEDGLLEFLTIERPRELDISSEKLQFKREDLEIEISMIFDRFPLNQLDMLDDKDAIDFNLKRLKNVYEEYQEIYGGLLEELNLKIAEKYLPRN</sequence>
<organism evidence="2">
    <name type="scientific">Peptoniphilus gorbachii</name>
    <dbReference type="NCBI Taxonomy" id="411567"/>
    <lineage>
        <taxon>Bacteria</taxon>
        <taxon>Bacillati</taxon>
        <taxon>Bacillota</taxon>
        <taxon>Tissierellia</taxon>
        <taxon>Tissierellales</taxon>
        <taxon>Peptoniphilaceae</taxon>
        <taxon>Peptoniphilus</taxon>
    </lineage>
</organism>
<proteinExistence type="predicted"/>
<name>A0A6N2Z351_9FIRM</name>
<accession>A0A6N2Z351</accession>
<dbReference type="AlphaFoldDB" id="A0A6N2Z351"/>
<gene>
    <name evidence="2" type="ORF">PGLFYP46_00891</name>
</gene>
<protein>
    <submittedName>
        <fullName evidence="2">Uncharacterized protein</fullName>
    </submittedName>
</protein>
<keyword evidence="1" id="KW-0175">Coiled coil</keyword>